<proteinExistence type="predicted"/>
<gene>
    <name evidence="1" type="ORF">CSX02_00735</name>
</gene>
<protein>
    <submittedName>
        <fullName evidence="1">Uncharacterized protein</fullName>
    </submittedName>
</protein>
<dbReference type="AlphaFoldDB" id="A0A2G3E6J5"/>
<dbReference type="EMBL" id="PDYG01000002">
    <property type="protein sequence ID" value="PHU38864.1"/>
    <property type="molecule type" value="Genomic_DNA"/>
</dbReference>
<dbReference type="Proteomes" id="UP000224563">
    <property type="component" value="Unassembled WGS sequence"/>
</dbReference>
<keyword evidence="2" id="KW-1185">Reference proteome</keyword>
<organism evidence="1 2">
    <name type="scientific">Agathobacter ruminis</name>
    <dbReference type="NCBI Taxonomy" id="1712665"/>
    <lineage>
        <taxon>Bacteria</taxon>
        <taxon>Bacillati</taxon>
        <taxon>Bacillota</taxon>
        <taxon>Clostridia</taxon>
        <taxon>Lachnospirales</taxon>
        <taxon>Lachnospiraceae</taxon>
        <taxon>Agathobacter</taxon>
    </lineage>
</organism>
<evidence type="ECO:0000313" key="1">
    <source>
        <dbReference type="EMBL" id="PHU38864.1"/>
    </source>
</evidence>
<sequence>MFVRLLLFLLYEHLFAFSSLFSKMQNKKSLYHICYDIEILLIRFACTGIAHVQLISYDSYNSYN</sequence>
<reference evidence="1 2" key="1">
    <citation type="submission" date="2017-10" db="EMBL/GenBank/DDBJ databases">
        <title>Resolving the taxonomy of Roseburia spp., Eubacterium rectale and Agathobacter spp. through phylogenomic analysis.</title>
        <authorList>
            <person name="Sheridan P.O."/>
            <person name="Walker A.W."/>
            <person name="Duncan S.H."/>
            <person name="Scott K.P."/>
            <person name="Toole P.W.O."/>
            <person name="Luis P."/>
            <person name="Flint H.J."/>
        </authorList>
    </citation>
    <scope>NUCLEOTIDE SEQUENCE [LARGE SCALE GENOMIC DNA]</scope>
    <source>
        <strain evidence="1 2">JK623</strain>
    </source>
</reference>
<name>A0A2G3E6J5_9FIRM</name>
<reference evidence="1 2" key="2">
    <citation type="submission" date="2017-10" db="EMBL/GenBank/DDBJ databases">
        <authorList>
            <person name="Banno H."/>
            <person name="Chua N.-H."/>
        </authorList>
    </citation>
    <scope>NUCLEOTIDE SEQUENCE [LARGE SCALE GENOMIC DNA]</scope>
    <source>
        <strain evidence="1 2">JK623</strain>
    </source>
</reference>
<evidence type="ECO:0000313" key="2">
    <source>
        <dbReference type="Proteomes" id="UP000224563"/>
    </source>
</evidence>
<accession>A0A2G3E6J5</accession>
<comment type="caution">
    <text evidence="1">The sequence shown here is derived from an EMBL/GenBank/DDBJ whole genome shotgun (WGS) entry which is preliminary data.</text>
</comment>